<keyword evidence="1" id="KW-0677">Repeat</keyword>
<dbReference type="Pfam" id="PF25023">
    <property type="entry name" value="TEN_YD-shell"/>
    <property type="match status" value="1"/>
</dbReference>
<evidence type="ECO:0000313" key="5">
    <source>
        <dbReference type="Proteomes" id="UP000215086"/>
    </source>
</evidence>
<accession>A0A286RL80</accession>
<feature type="domain" description="Teneurin-like YD-shell" evidence="3">
    <location>
        <begin position="51"/>
        <end position="133"/>
    </location>
</feature>
<dbReference type="OrthoDB" id="1432909at2"/>
<proteinExistence type="predicted"/>
<gene>
    <name evidence="4" type="ORF">THTE_4107</name>
</gene>
<evidence type="ECO:0000256" key="2">
    <source>
        <dbReference type="SAM" id="MobiDB-lite"/>
    </source>
</evidence>
<dbReference type="PANTHER" id="PTHR32305:SF15">
    <property type="entry name" value="PROTEIN RHSA-RELATED"/>
    <property type="match status" value="1"/>
</dbReference>
<dbReference type="NCBIfam" id="TIGR03696">
    <property type="entry name" value="Rhs_assc_core"/>
    <property type="match status" value="1"/>
</dbReference>
<protein>
    <recommendedName>
        <fullName evidence="3">Teneurin-like YD-shell domain-containing protein</fullName>
    </recommendedName>
</protein>
<keyword evidence="5" id="KW-1185">Reference proteome</keyword>
<feature type="region of interest" description="Disordered" evidence="2">
    <location>
        <begin position="1"/>
        <end position="21"/>
    </location>
</feature>
<dbReference type="KEGG" id="ttf:THTE_4107"/>
<dbReference type="PANTHER" id="PTHR32305">
    <property type="match status" value="1"/>
</dbReference>
<dbReference type="AlphaFoldDB" id="A0A286RL80"/>
<dbReference type="InterPro" id="IPR050708">
    <property type="entry name" value="T6SS_VgrG/RHS"/>
</dbReference>
<organism evidence="4 5">
    <name type="scientific">Thermogutta terrifontis</name>
    <dbReference type="NCBI Taxonomy" id="1331910"/>
    <lineage>
        <taxon>Bacteria</taxon>
        <taxon>Pseudomonadati</taxon>
        <taxon>Planctomycetota</taxon>
        <taxon>Planctomycetia</taxon>
        <taxon>Pirellulales</taxon>
        <taxon>Thermoguttaceae</taxon>
        <taxon>Thermogutta</taxon>
    </lineage>
</organism>
<evidence type="ECO:0000313" key="4">
    <source>
        <dbReference type="EMBL" id="ASV76708.1"/>
    </source>
</evidence>
<dbReference type="InterPro" id="IPR056823">
    <property type="entry name" value="TEN-like_YD-shell"/>
</dbReference>
<evidence type="ECO:0000259" key="3">
    <source>
        <dbReference type="Pfam" id="PF25023"/>
    </source>
</evidence>
<dbReference type="Gene3D" id="2.180.10.10">
    <property type="entry name" value="RHS repeat-associated core"/>
    <property type="match status" value="1"/>
</dbReference>
<dbReference type="RefSeq" id="WP_095416439.1">
    <property type="nucleotide sequence ID" value="NZ_CP018477.1"/>
</dbReference>
<evidence type="ECO:0000256" key="1">
    <source>
        <dbReference type="ARBA" id="ARBA00022737"/>
    </source>
</evidence>
<sequence>MNARAGLFGEQLRAPSDRPPPPAVFWGPAVDQILAEETVDGGTADLVQWTLTDHLNTVRDVAKYDPGSDMTTVVNHLTYDAFGRVTSESNPTIDSLFLFTSRPFDSDTDLQNNLNRWYDAHVGRWLSEDPIGFAGGDGNLYRYVKNSPIMSTDPSGKGDEHSSDPNTTFLDAIEAANTVKDLLKEVADPTKPGSLTVLLDLPSNVLQEQLSKFLRALNEFQPQTDCARWYKRAVEAILAAHRGDGRMCPDIAAGDASDRTLGDRCALDLAIRSGGSSSSALFCRFARRVSEACADLARRNIGKPWRG</sequence>
<dbReference type="EMBL" id="CP018477">
    <property type="protein sequence ID" value="ASV76708.1"/>
    <property type="molecule type" value="Genomic_DNA"/>
</dbReference>
<name>A0A286RL80_9BACT</name>
<dbReference type="Proteomes" id="UP000215086">
    <property type="component" value="Chromosome"/>
</dbReference>
<reference evidence="4 5" key="1">
    <citation type="journal article" name="Front. Microbiol.">
        <title>Sugar Metabolism of the First Thermophilic Planctomycete Thermogutta terrifontis: Comparative Genomic and Transcriptomic Approaches.</title>
        <authorList>
            <person name="Elcheninov A.G."/>
            <person name="Menzel P."/>
            <person name="Gudbergsdottir S.R."/>
            <person name="Slesarev A.I."/>
            <person name="Kadnikov V.V."/>
            <person name="Krogh A."/>
            <person name="Bonch-Osmolovskaya E.A."/>
            <person name="Peng X."/>
            <person name="Kublanov I.V."/>
        </authorList>
    </citation>
    <scope>NUCLEOTIDE SEQUENCE [LARGE SCALE GENOMIC DNA]</scope>
    <source>
        <strain evidence="4 5">R1</strain>
    </source>
</reference>
<dbReference type="InterPro" id="IPR022385">
    <property type="entry name" value="Rhs_assc_core"/>
</dbReference>